<feature type="domain" description="PDZ" evidence="6">
    <location>
        <begin position="197"/>
        <end position="269"/>
    </location>
</feature>
<dbReference type="Pfam" id="PF17820">
    <property type="entry name" value="PDZ_6"/>
    <property type="match status" value="1"/>
</dbReference>
<feature type="transmembrane region" description="Helical" evidence="5">
    <location>
        <begin position="329"/>
        <end position="349"/>
    </location>
</feature>
<dbReference type="GO" id="GO:0004222">
    <property type="term" value="F:metalloendopeptidase activity"/>
    <property type="evidence" value="ECO:0007669"/>
    <property type="project" value="InterPro"/>
</dbReference>
<feature type="transmembrane region" description="Helical" evidence="5">
    <location>
        <begin position="65"/>
        <end position="93"/>
    </location>
</feature>
<evidence type="ECO:0000259" key="6">
    <source>
        <dbReference type="SMART" id="SM00228"/>
    </source>
</evidence>
<dbReference type="CDD" id="cd05709">
    <property type="entry name" value="S2P-M50"/>
    <property type="match status" value="1"/>
</dbReference>
<keyword evidence="4 5" id="KW-0472">Membrane</keyword>
<reference evidence="7 8" key="1">
    <citation type="submission" date="2016-12" db="EMBL/GenBank/DDBJ databases">
        <title>Discovery of methanogenic haloarchaea.</title>
        <authorList>
            <person name="Sorokin D.Y."/>
            <person name="Makarova K.S."/>
            <person name="Abbas B."/>
            <person name="Ferrer M."/>
            <person name="Golyshin P.N."/>
        </authorList>
    </citation>
    <scope>NUCLEOTIDE SEQUENCE [LARGE SCALE GENOMIC DNA]</scope>
    <source>
        <strain evidence="7">AMET1</strain>
    </source>
</reference>
<dbReference type="InterPro" id="IPR001193">
    <property type="entry name" value="MBTPS2"/>
</dbReference>
<accession>A0A1Y3GCR8</accession>
<comment type="caution">
    <text evidence="7">The sequence shown here is derived from an EMBL/GenBank/DDBJ whole genome shotgun (WGS) entry which is preliminary data.</text>
</comment>
<dbReference type="Gene3D" id="2.30.42.10">
    <property type="match status" value="1"/>
</dbReference>
<keyword evidence="7" id="KW-0378">Hydrolase</keyword>
<dbReference type="SMART" id="SM00228">
    <property type="entry name" value="PDZ"/>
    <property type="match status" value="1"/>
</dbReference>
<keyword evidence="3 5" id="KW-1133">Transmembrane helix</keyword>
<dbReference type="InterPro" id="IPR036034">
    <property type="entry name" value="PDZ_sf"/>
</dbReference>
<dbReference type="PANTHER" id="PTHR13325">
    <property type="entry name" value="PROTEASE M50 MEMBRANE-BOUND TRANSCRIPTION FACTOR SITE 2 PROTEASE"/>
    <property type="match status" value="1"/>
</dbReference>
<keyword evidence="8" id="KW-1185">Reference proteome</keyword>
<dbReference type="Pfam" id="PF02163">
    <property type="entry name" value="Peptidase_M50"/>
    <property type="match status" value="1"/>
</dbReference>
<dbReference type="InterPro" id="IPR041489">
    <property type="entry name" value="PDZ_6"/>
</dbReference>
<dbReference type="SUPFAM" id="SSF50156">
    <property type="entry name" value="PDZ domain-like"/>
    <property type="match status" value="1"/>
</dbReference>
<dbReference type="OrthoDB" id="15212at2157"/>
<dbReference type="Proteomes" id="UP000195137">
    <property type="component" value="Unassembled WGS sequence"/>
</dbReference>
<feature type="transmembrane region" description="Helical" evidence="5">
    <location>
        <begin position="387"/>
        <end position="409"/>
    </location>
</feature>
<feature type="transmembrane region" description="Helical" evidence="5">
    <location>
        <begin position="6"/>
        <end position="22"/>
    </location>
</feature>
<dbReference type="GO" id="GO:0016020">
    <property type="term" value="C:membrane"/>
    <property type="evidence" value="ECO:0007669"/>
    <property type="project" value="InterPro"/>
</dbReference>
<dbReference type="GO" id="GO:0005737">
    <property type="term" value="C:cytoplasm"/>
    <property type="evidence" value="ECO:0007669"/>
    <property type="project" value="TreeGrafter"/>
</dbReference>
<dbReference type="InterPro" id="IPR001478">
    <property type="entry name" value="PDZ"/>
</dbReference>
<organism evidence="7 8">
    <name type="scientific">Methanonatronarchaeum thermophilum</name>
    <dbReference type="NCBI Taxonomy" id="1927129"/>
    <lineage>
        <taxon>Archaea</taxon>
        <taxon>Methanobacteriati</taxon>
        <taxon>Methanobacteriota</taxon>
        <taxon>Methanonatronarchaeia</taxon>
        <taxon>Methanonatronarchaeales</taxon>
        <taxon>Methanonatronarchaeaceae</taxon>
        <taxon>Methanonatronarchaeum</taxon>
    </lineage>
</organism>
<dbReference type="PANTHER" id="PTHR13325:SF3">
    <property type="entry name" value="MEMBRANE-BOUND TRANSCRIPTION FACTOR SITE-2 PROTEASE"/>
    <property type="match status" value="1"/>
</dbReference>
<name>A0A1Y3GCR8_9EURY</name>
<feature type="transmembrane region" description="Helical" evidence="5">
    <location>
        <begin position="187"/>
        <end position="205"/>
    </location>
</feature>
<gene>
    <name evidence="7" type="ORF">AMET1_0892</name>
</gene>
<dbReference type="AlphaFoldDB" id="A0A1Y3GCR8"/>
<evidence type="ECO:0000256" key="1">
    <source>
        <dbReference type="ARBA" id="ARBA00004127"/>
    </source>
</evidence>
<evidence type="ECO:0000256" key="2">
    <source>
        <dbReference type="ARBA" id="ARBA00022692"/>
    </source>
</evidence>
<evidence type="ECO:0000313" key="8">
    <source>
        <dbReference type="Proteomes" id="UP000195137"/>
    </source>
</evidence>
<comment type="subcellular location">
    <subcellularLocation>
        <location evidence="1">Endomembrane system</location>
        <topology evidence="1">Multi-pass membrane protein</topology>
    </subcellularLocation>
</comment>
<dbReference type="RefSeq" id="WP_086637263.1">
    <property type="nucleotide sequence ID" value="NZ_MRZU01000003.1"/>
</dbReference>
<sequence length="410" mass="45746">MEIYYLILAFFAFWIILNILNYKGYLERLGFSLDSALFLAWRTEKGKQLMDYIAKRWRKPLKKLGTLNIILSLAAILIVTIFLAFQLFIIVLGPDLVTDVAISEAILLPGLALPIIFGLIALIVAVVIHEFSHAIYARVENIGVESVGFGLLAVLPLAFVEPKIEDIKQSTRIQKLKMFSSGPASNIYLAAISIIIVFLIITTTFTPVSPGIGVVEVQENSPAYQAGIQEDMIITGVNNQTIETHQEFQDIINQHNPGDTITIQTAQNGEYTLQLGQQDGEPHMGIQLIDVYGLYSVFSNPIAYITPQMGMTMPTLDTPFYDAQINPDIALTIAQGAFWMGLLNFWLGILNMMPIFPLDGGRVFWEIIESLLEKQNTIKNTKKATKWIVGTISIIFIAIYLAPIIYLLMI</sequence>
<evidence type="ECO:0000256" key="4">
    <source>
        <dbReference type="ARBA" id="ARBA00023136"/>
    </source>
</evidence>
<dbReference type="InterPro" id="IPR008915">
    <property type="entry name" value="Peptidase_M50"/>
</dbReference>
<proteinExistence type="predicted"/>
<dbReference type="EMBL" id="MRZU01000003">
    <property type="protein sequence ID" value="OUJ19238.1"/>
    <property type="molecule type" value="Genomic_DNA"/>
</dbReference>
<dbReference type="GO" id="GO:0012505">
    <property type="term" value="C:endomembrane system"/>
    <property type="evidence" value="ECO:0007669"/>
    <property type="project" value="UniProtKB-SubCell"/>
</dbReference>
<evidence type="ECO:0000256" key="3">
    <source>
        <dbReference type="ARBA" id="ARBA00022989"/>
    </source>
</evidence>
<keyword evidence="7" id="KW-0645">Protease</keyword>
<feature type="transmembrane region" description="Helical" evidence="5">
    <location>
        <begin position="105"/>
        <end position="128"/>
    </location>
</feature>
<evidence type="ECO:0000256" key="5">
    <source>
        <dbReference type="SAM" id="Phobius"/>
    </source>
</evidence>
<dbReference type="PRINTS" id="PR01000">
    <property type="entry name" value="SREBPS2PTASE"/>
</dbReference>
<evidence type="ECO:0000313" key="7">
    <source>
        <dbReference type="EMBL" id="OUJ19238.1"/>
    </source>
</evidence>
<dbReference type="GO" id="GO:0031293">
    <property type="term" value="P:membrane protein intracellular domain proteolysis"/>
    <property type="evidence" value="ECO:0007669"/>
    <property type="project" value="TreeGrafter"/>
</dbReference>
<protein>
    <submittedName>
        <fullName evidence="7">Membrane-associated protease RseP regulator of RpoE activity in bacteria</fullName>
    </submittedName>
</protein>
<keyword evidence="2 5" id="KW-0812">Transmembrane</keyword>